<dbReference type="EMBL" id="BMQJ01000007">
    <property type="protein sequence ID" value="GGP99583.1"/>
    <property type="molecule type" value="Genomic_DNA"/>
</dbReference>
<organism evidence="2 3">
    <name type="scientific">Streptosporangium pseudovulgare</name>
    <dbReference type="NCBI Taxonomy" id="35765"/>
    <lineage>
        <taxon>Bacteria</taxon>
        <taxon>Bacillati</taxon>
        <taxon>Actinomycetota</taxon>
        <taxon>Actinomycetes</taxon>
        <taxon>Streptosporangiales</taxon>
        <taxon>Streptosporangiaceae</taxon>
        <taxon>Streptosporangium</taxon>
    </lineage>
</organism>
<sequence length="70" mass="7279">MECPTTAFAADSPRKGGSPAPVALAASGFDVGPAAPSDEGAGHLPMTRTLPGKCDKAKQNPWKRQKIYLL</sequence>
<accession>A0ABQ2QVS4</accession>
<gene>
    <name evidence="2" type="ORF">GCM10010140_32020</name>
</gene>
<evidence type="ECO:0000313" key="2">
    <source>
        <dbReference type="EMBL" id="GGP99583.1"/>
    </source>
</evidence>
<name>A0ABQ2QVS4_9ACTN</name>
<reference evidence="3" key="1">
    <citation type="journal article" date="2019" name="Int. J. Syst. Evol. Microbiol.">
        <title>The Global Catalogue of Microorganisms (GCM) 10K type strain sequencing project: providing services to taxonomists for standard genome sequencing and annotation.</title>
        <authorList>
            <consortium name="The Broad Institute Genomics Platform"/>
            <consortium name="The Broad Institute Genome Sequencing Center for Infectious Disease"/>
            <person name="Wu L."/>
            <person name="Ma J."/>
        </authorList>
    </citation>
    <scope>NUCLEOTIDE SEQUENCE [LARGE SCALE GENOMIC DNA]</scope>
    <source>
        <strain evidence="3">JCM 3115</strain>
    </source>
</reference>
<protein>
    <submittedName>
        <fullName evidence="2">Uncharacterized protein</fullName>
    </submittedName>
</protein>
<evidence type="ECO:0000313" key="3">
    <source>
        <dbReference type="Proteomes" id="UP000611554"/>
    </source>
</evidence>
<comment type="caution">
    <text evidence="2">The sequence shown here is derived from an EMBL/GenBank/DDBJ whole genome shotgun (WGS) entry which is preliminary data.</text>
</comment>
<dbReference type="Proteomes" id="UP000611554">
    <property type="component" value="Unassembled WGS sequence"/>
</dbReference>
<proteinExistence type="predicted"/>
<feature type="region of interest" description="Disordered" evidence="1">
    <location>
        <begin position="1"/>
        <end position="58"/>
    </location>
</feature>
<evidence type="ECO:0000256" key="1">
    <source>
        <dbReference type="SAM" id="MobiDB-lite"/>
    </source>
</evidence>
<keyword evidence="3" id="KW-1185">Reference proteome</keyword>